<proteinExistence type="predicted"/>
<gene>
    <name evidence="2" type="ordered locus">Tresu_2171</name>
</gene>
<sequence>MGKTTVKPGNSHAGEGGRMPSTTGNPSGGSRGNNPPSNK</sequence>
<protein>
    <submittedName>
        <fullName evidence="2">Uncharacterized protein</fullName>
    </submittedName>
</protein>
<organism evidence="2 3">
    <name type="scientific">Treponema succinifaciens (strain ATCC 33096 / DSM 2489 / 6091)</name>
    <dbReference type="NCBI Taxonomy" id="869209"/>
    <lineage>
        <taxon>Bacteria</taxon>
        <taxon>Pseudomonadati</taxon>
        <taxon>Spirochaetota</taxon>
        <taxon>Spirochaetia</taxon>
        <taxon>Spirochaetales</taxon>
        <taxon>Treponemataceae</taxon>
        <taxon>Treponema</taxon>
    </lineage>
</organism>
<dbReference type="HOGENOM" id="CLU_3318755_0_0_12"/>
<dbReference type="Proteomes" id="UP000006852">
    <property type="component" value="Chromosome"/>
</dbReference>
<dbReference type="KEGG" id="tsu:Tresu_2171"/>
<feature type="region of interest" description="Disordered" evidence="1">
    <location>
        <begin position="1"/>
        <end position="39"/>
    </location>
</feature>
<evidence type="ECO:0000256" key="1">
    <source>
        <dbReference type="SAM" id="MobiDB-lite"/>
    </source>
</evidence>
<reference evidence="3" key="2">
    <citation type="submission" date="2011-04" db="EMBL/GenBank/DDBJ databases">
        <title>The complete genome of chromosome of Treponema succinifaciens DSM 2489.</title>
        <authorList>
            <person name="Lucas S."/>
            <person name="Copeland A."/>
            <person name="Lapidus A."/>
            <person name="Bruce D."/>
            <person name="Goodwin L."/>
            <person name="Pitluck S."/>
            <person name="Peters L."/>
            <person name="Kyrpides N."/>
            <person name="Mavromatis K."/>
            <person name="Ivanova N."/>
            <person name="Ovchinnikova G."/>
            <person name="Teshima H."/>
            <person name="Detter J.C."/>
            <person name="Tapia R."/>
            <person name="Han C."/>
            <person name="Land M."/>
            <person name="Hauser L."/>
            <person name="Markowitz V."/>
            <person name="Cheng J.-F."/>
            <person name="Hugenholtz P."/>
            <person name="Woyke T."/>
            <person name="Wu D."/>
            <person name="Gronow S."/>
            <person name="Wellnitz S."/>
            <person name="Brambilla E."/>
            <person name="Klenk H.-P."/>
            <person name="Eisen J.A."/>
        </authorList>
    </citation>
    <scope>NUCLEOTIDE SEQUENCE [LARGE SCALE GENOMIC DNA]</scope>
    <source>
        <strain evidence="3">ATCC 33096 / DSM 2489 / 6091</strain>
    </source>
</reference>
<evidence type="ECO:0000313" key="2">
    <source>
        <dbReference type="EMBL" id="AEB15040.1"/>
    </source>
</evidence>
<name>F2NWB9_TRES6</name>
<dbReference type="EMBL" id="CP002631">
    <property type="protein sequence ID" value="AEB15040.1"/>
    <property type="molecule type" value="Genomic_DNA"/>
</dbReference>
<evidence type="ECO:0000313" key="3">
    <source>
        <dbReference type="Proteomes" id="UP000006852"/>
    </source>
</evidence>
<dbReference type="AlphaFoldDB" id="F2NWB9"/>
<accession>F2NWB9</accession>
<keyword evidence="3" id="KW-1185">Reference proteome</keyword>
<dbReference type="STRING" id="869209.Tresu_2171"/>
<reference evidence="2 3" key="1">
    <citation type="journal article" date="2011" name="Stand. Genomic Sci.">
        <title>Complete genome sequence of Treponema succinifaciens type strain (6091).</title>
        <authorList>
            <person name="Han C."/>
            <person name="Gronow S."/>
            <person name="Teshima H."/>
            <person name="Lapidus A."/>
            <person name="Nolan M."/>
            <person name="Lucas S."/>
            <person name="Hammon N."/>
            <person name="Deshpande S."/>
            <person name="Cheng J.F."/>
            <person name="Zeytun A."/>
            <person name="Tapia R."/>
            <person name="Goodwin L."/>
            <person name="Pitluck S."/>
            <person name="Liolios K."/>
            <person name="Pagani I."/>
            <person name="Ivanova N."/>
            <person name="Mavromatis K."/>
            <person name="Mikhailova N."/>
            <person name="Huntemann M."/>
            <person name="Pati A."/>
            <person name="Chen A."/>
            <person name="Palaniappan K."/>
            <person name="Land M."/>
            <person name="Hauser L."/>
            <person name="Brambilla E.M."/>
            <person name="Rohde M."/>
            <person name="Goker M."/>
            <person name="Woyke T."/>
            <person name="Bristow J."/>
            <person name="Eisen J.A."/>
            <person name="Markowitz V."/>
            <person name="Hugenholtz P."/>
            <person name="Kyrpides N.C."/>
            <person name="Klenk H.P."/>
            <person name="Detter J.C."/>
        </authorList>
    </citation>
    <scope>NUCLEOTIDE SEQUENCE [LARGE SCALE GENOMIC DNA]</scope>
    <source>
        <strain evidence="3">ATCC 33096 / DSM 2489 / 6091</strain>
    </source>
</reference>